<proteinExistence type="predicted"/>
<comment type="caution">
    <text evidence="1">The sequence shown here is derived from an EMBL/GenBank/DDBJ whole genome shotgun (WGS) entry which is preliminary data.</text>
</comment>
<dbReference type="Pfam" id="PF24727">
    <property type="entry name" value="DUF7679"/>
    <property type="match status" value="1"/>
</dbReference>
<dbReference type="AlphaFoldDB" id="A0A0R1YX50"/>
<reference evidence="1 2" key="1">
    <citation type="journal article" date="2015" name="Genome Announc.">
        <title>Expanding the biotechnology potential of lactobacilli through comparative genomics of 213 strains and associated genera.</title>
        <authorList>
            <person name="Sun Z."/>
            <person name="Harris H.M."/>
            <person name="McCann A."/>
            <person name="Guo C."/>
            <person name="Argimon S."/>
            <person name="Zhang W."/>
            <person name="Yang X."/>
            <person name="Jeffery I.B."/>
            <person name="Cooney J.C."/>
            <person name="Kagawa T.F."/>
            <person name="Liu W."/>
            <person name="Song Y."/>
            <person name="Salvetti E."/>
            <person name="Wrobel A."/>
            <person name="Rasinkangas P."/>
            <person name="Parkhill J."/>
            <person name="Rea M.C."/>
            <person name="O'Sullivan O."/>
            <person name="Ritari J."/>
            <person name="Douillard F.P."/>
            <person name="Paul Ross R."/>
            <person name="Yang R."/>
            <person name="Briner A.E."/>
            <person name="Felis G.E."/>
            <person name="de Vos W.M."/>
            <person name="Barrangou R."/>
            <person name="Klaenhammer T.R."/>
            <person name="Caufield P.W."/>
            <person name="Cui Y."/>
            <person name="Zhang H."/>
            <person name="O'Toole P.W."/>
        </authorList>
    </citation>
    <scope>NUCLEOTIDE SEQUENCE [LARGE SCALE GENOMIC DNA]</scope>
    <source>
        <strain evidence="1 2">DSM 5707</strain>
    </source>
</reference>
<gene>
    <name evidence="1" type="ORF">FC51_GL001424</name>
</gene>
<name>A0A0R1YX50_9LACO</name>
<protein>
    <submittedName>
        <fullName evidence="1">Uncharacterized protein</fullName>
    </submittedName>
</protein>
<organism evidence="1 2">
    <name type="scientific">Lentilactobacillus parabuchneri DSM 5707 = NBRC 107865</name>
    <dbReference type="NCBI Taxonomy" id="1423784"/>
    <lineage>
        <taxon>Bacteria</taxon>
        <taxon>Bacillati</taxon>
        <taxon>Bacillota</taxon>
        <taxon>Bacilli</taxon>
        <taxon>Lactobacillales</taxon>
        <taxon>Lactobacillaceae</taxon>
        <taxon>Lentilactobacillus</taxon>
    </lineage>
</organism>
<dbReference type="InterPro" id="IPR056096">
    <property type="entry name" value="DUF7679"/>
</dbReference>
<evidence type="ECO:0000313" key="1">
    <source>
        <dbReference type="EMBL" id="KRM46993.1"/>
    </source>
</evidence>
<evidence type="ECO:0000313" key="2">
    <source>
        <dbReference type="Proteomes" id="UP000051957"/>
    </source>
</evidence>
<sequence>MVKKYRLTMDLQHALNGDPQGRNLLQNALIVVPLAPYLEFKYQKKMSKDAWKRFKVKTQPPFGIGRIIKFYQLSSARAHKFPVSRSQFVAAEYWKAGPYARVNRYLRHDYKWLTKCQISADITYWQRQLYLKKPHPNGCCRLLTWIRVQIRLKQCQRQWFAQEKRLWHV</sequence>
<dbReference type="EMBL" id="AZGK01000003">
    <property type="protein sequence ID" value="KRM46993.1"/>
    <property type="molecule type" value="Genomic_DNA"/>
</dbReference>
<dbReference type="PATRIC" id="fig|1423784.4.peg.1456"/>
<dbReference type="Proteomes" id="UP000051957">
    <property type="component" value="Unassembled WGS sequence"/>
</dbReference>
<accession>A0A0R1YX50</accession>